<dbReference type="RefSeq" id="XP_014262173.1">
    <property type="nucleotide sequence ID" value="XM_014406687.2"/>
</dbReference>
<dbReference type="InterPro" id="IPR036045">
    <property type="entry name" value="Sec1-like_sf"/>
</dbReference>
<evidence type="ECO:0008006" key="4">
    <source>
        <dbReference type="Google" id="ProtNLM"/>
    </source>
</evidence>
<dbReference type="Gene3D" id="3.40.50.1910">
    <property type="match status" value="2"/>
</dbReference>
<dbReference type="InterPro" id="IPR027482">
    <property type="entry name" value="Sec1-like_dom2"/>
</dbReference>
<proteinExistence type="inferred from homology"/>
<sequence length="580" mass="65603">MNKTIDQKLYSLVQISQQKLLTILERIVGFKDLIIDDCLMKPLERIVGASKLRSKGIDKMYKLNSDNLPLTNPERVFLINANLKTVKQVCDRINSELSSESKHSYNLILVTRKLCSIDALLEEEGLYDLVKTHVFQWELIPLDRRVLSLECTSLYKSLYIEGDYSLLHTVAKSIWTLQLLLGEPYITLVQGKYSEMVYDMVQVFNEKLAAPDTLDREVTHFLIIDRDVDYASTLLTGATYTSLLDEEFGINSGIVELKSSKGEKSIGQFLSNADSIYAQIKSRHFSDVFPFLSKVSKDLQVVQNESKTLELSELKRFISEEMSTITAVKKSLAYHISACEIIIEQMGHRFEGLKTTEANLINSTERKESFKYIEDSLIMNVYNRYAILRLICLLSITQDGLTEDEYKRFKTNYLHVYGYQYLPVFYKLEQANLCVEQSGSYLASRVAQAVVLPTRKSAFMSFAQKLKLIPPVSDDYDFKQPKDAGFVFTGNYIPVACQIVSMLAKGDSSEEDVAKLLPNCTIKGEKKIGKGSRTFVVYFVGGVTYAEISAFQVLEKLTGANIIVAGSSIINGNSIMKSFF</sequence>
<reference evidence="2" key="1">
    <citation type="submission" date="2022-01" db="UniProtKB">
        <authorList>
            <consortium name="EnsemblMetazoa"/>
        </authorList>
    </citation>
    <scope>IDENTIFICATION</scope>
</reference>
<dbReference type="Gene3D" id="1.25.40.850">
    <property type="match status" value="1"/>
</dbReference>
<dbReference type="CTD" id="26276"/>
<evidence type="ECO:0000313" key="2">
    <source>
        <dbReference type="EnsemblMetazoa" id="XP_014262173.1"/>
    </source>
</evidence>
<organism evidence="2 3">
    <name type="scientific">Cimex lectularius</name>
    <name type="common">Bed bug</name>
    <name type="synonym">Acanthia lectularia</name>
    <dbReference type="NCBI Taxonomy" id="79782"/>
    <lineage>
        <taxon>Eukaryota</taxon>
        <taxon>Metazoa</taxon>
        <taxon>Ecdysozoa</taxon>
        <taxon>Arthropoda</taxon>
        <taxon>Hexapoda</taxon>
        <taxon>Insecta</taxon>
        <taxon>Pterygota</taxon>
        <taxon>Neoptera</taxon>
        <taxon>Paraneoptera</taxon>
        <taxon>Hemiptera</taxon>
        <taxon>Heteroptera</taxon>
        <taxon>Panheteroptera</taxon>
        <taxon>Cimicomorpha</taxon>
        <taxon>Cimicidae</taxon>
        <taxon>Cimex</taxon>
    </lineage>
</organism>
<keyword evidence="3" id="KW-1185">Reference proteome</keyword>
<dbReference type="OrthoDB" id="10262528at2759"/>
<dbReference type="GO" id="GO:0016192">
    <property type="term" value="P:vesicle-mediated transport"/>
    <property type="evidence" value="ECO:0007669"/>
    <property type="project" value="InterPro"/>
</dbReference>
<dbReference type="AlphaFoldDB" id="A0A8I6SAN0"/>
<dbReference type="OMA" id="QVHIYMI"/>
<protein>
    <recommendedName>
        <fullName evidence="4">Vacuolar protein sorting-associated protein 33B</fullName>
    </recommendedName>
</protein>
<evidence type="ECO:0000313" key="3">
    <source>
        <dbReference type="Proteomes" id="UP000494040"/>
    </source>
</evidence>
<evidence type="ECO:0000256" key="1">
    <source>
        <dbReference type="ARBA" id="ARBA00009884"/>
    </source>
</evidence>
<dbReference type="Proteomes" id="UP000494040">
    <property type="component" value="Unassembled WGS sequence"/>
</dbReference>
<dbReference type="Pfam" id="PF00995">
    <property type="entry name" value="Sec1"/>
    <property type="match status" value="1"/>
</dbReference>
<dbReference type="InterPro" id="IPR043154">
    <property type="entry name" value="Sec-1-like_dom1"/>
</dbReference>
<name>A0A8I6SAN0_CIMLE</name>
<dbReference type="InterPro" id="IPR043155">
    <property type="entry name" value="VPS33_dom3b"/>
</dbReference>
<dbReference type="Gene3D" id="3.40.50.2060">
    <property type="match status" value="1"/>
</dbReference>
<dbReference type="EnsemblMetazoa" id="XM_014406687.2">
    <property type="protein sequence ID" value="XP_014262173.1"/>
    <property type="gene ID" value="LOC106674144"/>
</dbReference>
<dbReference type="PANTHER" id="PTHR11679">
    <property type="entry name" value="VESICLE PROTEIN SORTING-ASSOCIATED"/>
    <property type="match status" value="1"/>
</dbReference>
<accession>A0A8I6SAN0</accession>
<comment type="similarity">
    <text evidence="1">Belongs to the STXBP/unc-18/SEC1 family.</text>
</comment>
<dbReference type="SUPFAM" id="SSF56815">
    <property type="entry name" value="Sec1/munc18-like (SM) proteins"/>
    <property type="match status" value="1"/>
</dbReference>
<dbReference type="KEGG" id="clec:106674144"/>
<dbReference type="GeneID" id="106674144"/>
<dbReference type="InterPro" id="IPR001619">
    <property type="entry name" value="Sec1-like"/>
</dbReference>